<name>A0AA37SNA9_9BACT</name>
<reference evidence="2" key="2">
    <citation type="submission" date="2023-01" db="EMBL/GenBank/DDBJ databases">
        <title>Draft genome sequence of Portibacter lacus strain NBRC 108769.</title>
        <authorList>
            <person name="Sun Q."/>
            <person name="Mori K."/>
        </authorList>
    </citation>
    <scope>NUCLEOTIDE SEQUENCE</scope>
    <source>
        <strain evidence="2">NBRC 108769</strain>
    </source>
</reference>
<proteinExistence type="predicted"/>
<evidence type="ECO:0000313" key="2">
    <source>
        <dbReference type="EMBL" id="GLR16907.1"/>
    </source>
</evidence>
<evidence type="ECO:0000313" key="3">
    <source>
        <dbReference type="Proteomes" id="UP001156666"/>
    </source>
</evidence>
<dbReference type="RefSeq" id="WP_235290913.1">
    <property type="nucleotide sequence ID" value="NZ_BSOH01000007.1"/>
</dbReference>
<gene>
    <name evidence="2" type="ORF">GCM10007940_15220</name>
</gene>
<dbReference type="Proteomes" id="UP001156666">
    <property type="component" value="Unassembled WGS sequence"/>
</dbReference>
<accession>A0AA37SNA9</accession>
<dbReference type="Pfam" id="PF21722">
    <property type="entry name" value="Gly_rich_2"/>
    <property type="match status" value="1"/>
</dbReference>
<reference evidence="2" key="1">
    <citation type="journal article" date="2014" name="Int. J. Syst. Evol. Microbiol.">
        <title>Complete genome sequence of Corynebacterium casei LMG S-19264T (=DSM 44701T), isolated from a smear-ripened cheese.</title>
        <authorList>
            <consortium name="US DOE Joint Genome Institute (JGI-PGF)"/>
            <person name="Walter F."/>
            <person name="Albersmeier A."/>
            <person name="Kalinowski J."/>
            <person name="Ruckert C."/>
        </authorList>
    </citation>
    <scope>NUCLEOTIDE SEQUENCE</scope>
    <source>
        <strain evidence="2">NBRC 108769</strain>
    </source>
</reference>
<feature type="domain" description="Glycine-rich" evidence="1">
    <location>
        <begin position="148"/>
        <end position="326"/>
    </location>
</feature>
<protein>
    <recommendedName>
        <fullName evidence="1">Glycine-rich domain-containing protein</fullName>
    </recommendedName>
</protein>
<dbReference type="InterPro" id="IPR049304">
    <property type="entry name" value="Gly_rich_dom"/>
</dbReference>
<evidence type="ECO:0000259" key="1">
    <source>
        <dbReference type="Pfam" id="PF21722"/>
    </source>
</evidence>
<sequence length="336" mass="34551">MARFHIYNSDFGNIGTFTGHGRFGINASNPVAALHVDAQDDADLMRIQRNNATKFRIFNNDGMVFGANWANPIADVIRFETPNMFIGFDGDHEPEDRLEVDGDVRITGAIKANEQDGSPGQILTTGADGNITWASPCSNNRFHGFPLPGTVSWTVPDGVTEIMVELWGAGGGAAFGGGGGAGGYVKAVFEVIPGESIAVVTVVGGNGTSSGMSSTATDGGHSSISGTNIYAAVLGGKASSNTAVGNGGLFSVSPPYLSATAQKGESGYPNVNGPIFSGTSKLSHGNGGQSPHSAKNYGQGEIIILVESIPSDYSPGTSGITPGGGAWGQSIWKYGW</sequence>
<dbReference type="AlphaFoldDB" id="A0AA37SNA9"/>
<organism evidence="2 3">
    <name type="scientific">Portibacter lacus</name>
    <dbReference type="NCBI Taxonomy" id="1099794"/>
    <lineage>
        <taxon>Bacteria</taxon>
        <taxon>Pseudomonadati</taxon>
        <taxon>Bacteroidota</taxon>
        <taxon>Saprospiria</taxon>
        <taxon>Saprospirales</taxon>
        <taxon>Haliscomenobacteraceae</taxon>
        <taxon>Portibacter</taxon>
    </lineage>
</organism>
<dbReference type="EMBL" id="BSOH01000007">
    <property type="protein sequence ID" value="GLR16907.1"/>
    <property type="molecule type" value="Genomic_DNA"/>
</dbReference>
<keyword evidence="3" id="KW-1185">Reference proteome</keyword>
<comment type="caution">
    <text evidence="2">The sequence shown here is derived from an EMBL/GenBank/DDBJ whole genome shotgun (WGS) entry which is preliminary data.</text>
</comment>